<reference evidence="2" key="1">
    <citation type="journal article" date="2013" name="Mol. Plant Microbe Interact.">
        <title>Global aspects of pacC regulation of pathogenicity genes in Colletotrichum gloeosporioides as revealed by transcriptome analysis.</title>
        <authorList>
            <person name="Alkan N."/>
            <person name="Meng X."/>
            <person name="Friedlander G."/>
            <person name="Reuveni E."/>
            <person name="Sukno S."/>
            <person name="Sherman A."/>
            <person name="Thon M."/>
            <person name="Fluhr R."/>
            <person name="Prusky D."/>
        </authorList>
    </citation>
    <scope>NUCLEOTIDE SEQUENCE [LARGE SCALE GENOMIC DNA]</scope>
    <source>
        <strain evidence="2">Cg-14</strain>
    </source>
</reference>
<name>T0K2M8_COLGC</name>
<accession>T0K2M8</accession>
<comment type="caution">
    <text evidence="1">The sequence shown here is derived from an EMBL/GenBank/DDBJ whole genome shotgun (WGS) entry which is preliminary data.</text>
</comment>
<evidence type="ECO:0000313" key="2">
    <source>
        <dbReference type="Proteomes" id="UP000015530"/>
    </source>
</evidence>
<evidence type="ECO:0000313" key="1">
    <source>
        <dbReference type="EMBL" id="EQB49882.1"/>
    </source>
</evidence>
<sequence>MQQKPFSFL</sequence>
<dbReference type="Proteomes" id="UP000015530">
    <property type="component" value="Unassembled WGS sequence"/>
</dbReference>
<organism evidence="1 2">
    <name type="scientific">Colletotrichum gloeosporioides (strain Cg-14)</name>
    <name type="common">Anthracnose fungus</name>
    <name type="synonym">Glomerella cingulata</name>
    <dbReference type="NCBI Taxonomy" id="1237896"/>
    <lineage>
        <taxon>Eukaryota</taxon>
        <taxon>Fungi</taxon>
        <taxon>Dikarya</taxon>
        <taxon>Ascomycota</taxon>
        <taxon>Pezizomycotina</taxon>
        <taxon>Sordariomycetes</taxon>
        <taxon>Hypocreomycetidae</taxon>
        <taxon>Glomerellales</taxon>
        <taxon>Glomerellaceae</taxon>
        <taxon>Colletotrichum</taxon>
        <taxon>Colletotrichum gloeosporioides species complex</taxon>
    </lineage>
</organism>
<dbReference type="EMBL" id="AMYD01002206">
    <property type="protein sequence ID" value="EQB49882.1"/>
    <property type="molecule type" value="Genomic_DNA"/>
</dbReference>
<gene>
    <name evidence="1" type="ORF">CGLO_10742</name>
</gene>
<protein>
    <submittedName>
        <fullName evidence="1">Uncharacterized protein</fullName>
    </submittedName>
</protein>
<dbReference type="HOGENOM" id="CLU_3438976_0_0_1"/>
<proteinExistence type="predicted"/>